<protein>
    <recommendedName>
        <fullName evidence="5">Nodulation protein L</fullName>
    </recommendedName>
</protein>
<dbReference type="AlphaFoldDB" id="A0A069D4T5"/>
<dbReference type="EMBL" id="BAJS01000018">
    <property type="protein sequence ID" value="GAK37350.1"/>
    <property type="molecule type" value="Genomic_DNA"/>
</dbReference>
<dbReference type="GO" id="GO:0008374">
    <property type="term" value="F:O-acyltransferase activity"/>
    <property type="evidence" value="ECO:0007669"/>
    <property type="project" value="TreeGrafter"/>
</dbReference>
<dbReference type="SMART" id="SM01266">
    <property type="entry name" value="Mac"/>
    <property type="match status" value="1"/>
</dbReference>
<evidence type="ECO:0000313" key="8">
    <source>
        <dbReference type="Proteomes" id="UP000027601"/>
    </source>
</evidence>
<name>A0A069D4T5_9BACE</name>
<dbReference type="GO" id="GO:0016407">
    <property type="term" value="F:acetyltransferase activity"/>
    <property type="evidence" value="ECO:0007669"/>
    <property type="project" value="InterPro"/>
</dbReference>
<dbReference type="Pfam" id="PF12464">
    <property type="entry name" value="Mac"/>
    <property type="match status" value="1"/>
</dbReference>
<evidence type="ECO:0000313" key="7">
    <source>
        <dbReference type="EMBL" id="GAK37350.1"/>
    </source>
</evidence>
<dbReference type="PANTHER" id="PTHR23416:SF23">
    <property type="entry name" value="ACETYLTRANSFERASE C18B11.09C-RELATED"/>
    <property type="match status" value="1"/>
</dbReference>
<dbReference type="Pfam" id="PF14602">
    <property type="entry name" value="Hexapep_2"/>
    <property type="match status" value="1"/>
</dbReference>
<dbReference type="InterPro" id="IPR001451">
    <property type="entry name" value="Hexapep"/>
</dbReference>
<keyword evidence="3" id="KW-0012">Acyltransferase</keyword>
<dbReference type="SUPFAM" id="SSF51161">
    <property type="entry name" value="Trimeric LpxA-like enzymes"/>
    <property type="match status" value="1"/>
</dbReference>
<proteinExistence type="inferred from homology"/>
<organism evidence="7 8">
    <name type="scientific">Bacteroides graminisolvens DSM 19988 = JCM 15093</name>
    <dbReference type="NCBI Taxonomy" id="1121097"/>
    <lineage>
        <taxon>Bacteria</taxon>
        <taxon>Pseudomonadati</taxon>
        <taxon>Bacteroidota</taxon>
        <taxon>Bacteroidia</taxon>
        <taxon>Bacteroidales</taxon>
        <taxon>Bacteroidaceae</taxon>
        <taxon>Bacteroides</taxon>
    </lineage>
</organism>
<dbReference type="RefSeq" id="WP_024997050.1">
    <property type="nucleotide sequence ID" value="NZ_ATZI01000016.1"/>
</dbReference>
<evidence type="ECO:0000256" key="1">
    <source>
        <dbReference type="ARBA" id="ARBA00007274"/>
    </source>
</evidence>
<dbReference type="OrthoDB" id="9812571at2"/>
<reference evidence="7 8" key="1">
    <citation type="journal article" date="2015" name="Microbes Environ.">
        <title>Distribution and evolution of nitrogen fixation genes in the phylum bacteroidetes.</title>
        <authorList>
            <person name="Inoue J."/>
            <person name="Oshima K."/>
            <person name="Suda W."/>
            <person name="Sakamoto M."/>
            <person name="Iino T."/>
            <person name="Noda S."/>
            <person name="Hongoh Y."/>
            <person name="Hattori M."/>
            <person name="Ohkuma M."/>
        </authorList>
    </citation>
    <scope>NUCLEOTIDE SEQUENCE [LARGE SCALE GENOMIC DNA]</scope>
    <source>
        <strain evidence="7 8">JCM 15093</strain>
    </source>
</reference>
<dbReference type="Gene3D" id="2.160.10.10">
    <property type="entry name" value="Hexapeptide repeat proteins"/>
    <property type="match status" value="1"/>
</dbReference>
<evidence type="ECO:0000256" key="4">
    <source>
        <dbReference type="ARBA" id="ARBA00055587"/>
    </source>
</evidence>
<dbReference type="InterPro" id="IPR051159">
    <property type="entry name" value="Hexapeptide_acetyltransf"/>
</dbReference>
<dbReference type="eggNOG" id="COG0110">
    <property type="taxonomic scope" value="Bacteria"/>
</dbReference>
<accession>A0A069D4T5</accession>
<dbReference type="CDD" id="cd03357">
    <property type="entry name" value="LbH_MAT_GAT"/>
    <property type="match status" value="1"/>
</dbReference>
<gene>
    <name evidence="7" type="ORF">JCM15093_2594</name>
</gene>
<evidence type="ECO:0000256" key="3">
    <source>
        <dbReference type="ARBA" id="ARBA00023315"/>
    </source>
</evidence>
<dbReference type="STRING" id="1121097.GCA_000428125_02760"/>
<dbReference type="GO" id="GO:0005829">
    <property type="term" value="C:cytosol"/>
    <property type="evidence" value="ECO:0007669"/>
    <property type="project" value="TreeGrafter"/>
</dbReference>
<evidence type="ECO:0000256" key="2">
    <source>
        <dbReference type="ARBA" id="ARBA00022679"/>
    </source>
</evidence>
<keyword evidence="8" id="KW-1185">Reference proteome</keyword>
<sequence length="200" mass="22096">MTDLEKMAAGELYWGFNPVFVPALERGQDYCHRYNLLPPSEKAARNNLLKEFFKKLGNQVIVNPPMHIDLGNLEVGDHTIINFNFVALDEALVSIGEHCFIGPNCSIYTVTHSLCYQDRDLGLMTALPVSIEDHCWLCGNVTVLPGVTIGKRSVIGAGSLVTKDIPAGVLAYGNPCRVIRPITENDREFLEGINKPTELV</sequence>
<keyword evidence="2 7" id="KW-0808">Transferase</keyword>
<dbReference type="Pfam" id="PF00132">
    <property type="entry name" value="Hexapep"/>
    <property type="match status" value="1"/>
</dbReference>
<comment type="caution">
    <text evidence="7">The sequence shown here is derived from an EMBL/GenBank/DDBJ whole genome shotgun (WGS) entry which is preliminary data.</text>
</comment>
<dbReference type="InterPro" id="IPR011004">
    <property type="entry name" value="Trimer_LpxA-like_sf"/>
</dbReference>
<evidence type="ECO:0000259" key="6">
    <source>
        <dbReference type="SMART" id="SM01266"/>
    </source>
</evidence>
<dbReference type="FunFam" id="2.160.10.10:FF:000025">
    <property type="entry name" value="Hexapeptide-repeat containing-acetyltransferase"/>
    <property type="match status" value="1"/>
</dbReference>
<evidence type="ECO:0000256" key="5">
    <source>
        <dbReference type="ARBA" id="ARBA00067695"/>
    </source>
</evidence>
<dbReference type="Proteomes" id="UP000027601">
    <property type="component" value="Unassembled WGS sequence"/>
</dbReference>
<comment type="function">
    <text evidence="4">Acetyltransferase implicated in the O-acetylation of Nod factors.</text>
</comment>
<dbReference type="InterPro" id="IPR024688">
    <property type="entry name" value="Mac_dom"/>
</dbReference>
<feature type="domain" description="Maltose/galactoside acetyltransferase" evidence="6">
    <location>
        <begin position="4"/>
        <end position="58"/>
    </location>
</feature>
<comment type="similarity">
    <text evidence="1">Belongs to the transferase hexapeptide repeat family.</text>
</comment>
<dbReference type="PANTHER" id="PTHR23416">
    <property type="entry name" value="SIALIC ACID SYNTHASE-RELATED"/>
    <property type="match status" value="1"/>
</dbReference>